<dbReference type="InterPro" id="IPR001965">
    <property type="entry name" value="Znf_PHD"/>
</dbReference>
<dbReference type="InterPro" id="IPR019787">
    <property type="entry name" value="Znf_PHD-finger"/>
</dbReference>
<reference evidence="5" key="1">
    <citation type="submission" date="2021-06" db="EMBL/GenBank/DDBJ databases">
        <authorList>
            <person name="Hodson N. C."/>
            <person name="Mongue J. A."/>
            <person name="Jaron S. K."/>
        </authorList>
    </citation>
    <scope>NUCLEOTIDE SEQUENCE</scope>
</reference>
<organism evidence="5 6">
    <name type="scientific">Allacma fusca</name>
    <dbReference type="NCBI Taxonomy" id="39272"/>
    <lineage>
        <taxon>Eukaryota</taxon>
        <taxon>Metazoa</taxon>
        <taxon>Ecdysozoa</taxon>
        <taxon>Arthropoda</taxon>
        <taxon>Hexapoda</taxon>
        <taxon>Collembola</taxon>
        <taxon>Symphypleona</taxon>
        <taxon>Sminthuridae</taxon>
        <taxon>Allacma</taxon>
    </lineage>
</organism>
<evidence type="ECO:0000259" key="4">
    <source>
        <dbReference type="SMART" id="SM00249"/>
    </source>
</evidence>
<name>A0A8J2J365_9HEXA</name>
<gene>
    <name evidence="5" type="ORF">AFUS01_LOCUS1159</name>
</gene>
<evidence type="ECO:0000256" key="1">
    <source>
        <dbReference type="ARBA" id="ARBA00022723"/>
    </source>
</evidence>
<comment type="caution">
    <text evidence="5">The sequence shown here is derived from an EMBL/GenBank/DDBJ whole genome shotgun (WGS) entry which is preliminary data.</text>
</comment>
<dbReference type="Pfam" id="PF00628">
    <property type="entry name" value="PHD"/>
    <property type="match status" value="1"/>
</dbReference>
<sequence>MVECTYCDNWYHVECIREDVSRVEKNDRFMCPKCASKSHIKFPSLWCNSKSVASCHGITISTIVGNFAEFIPSTIEASKEVKQSDRTQSEDY</sequence>
<keyword evidence="1" id="KW-0479">Metal-binding</keyword>
<dbReference type="AlphaFoldDB" id="A0A8J2J365"/>
<accession>A0A8J2J365</accession>
<dbReference type="GO" id="GO:0008270">
    <property type="term" value="F:zinc ion binding"/>
    <property type="evidence" value="ECO:0007669"/>
    <property type="project" value="UniProtKB-KW"/>
</dbReference>
<keyword evidence="2" id="KW-0863">Zinc-finger</keyword>
<proteinExistence type="predicted"/>
<keyword evidence="3" id="KW-0862">Zinc</keyword>
<dbReference type="SMART" id="SM00249">
    <property type="entry name" value="PHD"/>
    <property type="match status" value="1"/>
</dbReference>
<evidence type="ECO:0000256" key="3">
    <source>
        <dbReference type="ARBA" id="ARBA00022833"/>
    </source>
</evidence>
<protein>
    <recommendedName>
        <fullName evidence="4">Zinc finger PHD-type domain-containing protein</fullName>
    </recommendedName>
</protein>
<keyword evidence="6" id="KW-1185">Reference proteome</keyword>
<dbReference type="Proteomes" id="UP000708208">
    <property type="component" value="Unassembled WGS sequence"/>
</dbReference>
<evidence type="ECO:0000313" key="6">
    <source>
        <dbReference type="Proteomes" id="UP000708208"/>
    </source>
</evidence>
<evidence type="ECO:0000256" key="2">
    <source>
        <dbReference type="ARBA" id="ARBA00022771"/>
    </source>
</evidence>
<evidence type="ECO:0000313" key="5">
    <source>
        <dbReference type="EMBL" id="CAG7659334.1"/>
    </source>
</evidence>
<dbReference type="OrthoDB" id="436852at2759"/>
<dbReference type="EMBL" id="CAJVCH010006493">
    <property type="protein sequence ID" value="CAG7659334.1"/>
    <property type="molecule type" value="Genomic_DNA"/>
</dbReference>
<feature type="domain" description="Zinc finger PHD-type" evidence="4">
    <location>
        <begin position="1"/>
        <end position="35"/>
    </location>
</feature>